<organism evidence="1 2">
    <name type="scientific">Haloferax marinum</name>
    <dbReference type="NCBI Taxonomy" id="2666143"/>
    <lineage>
        <taxon>Archaea</taxon>
        <taxon>Methanobacteriati</taxon>
        <taxon>Methanobacteriota</taxon>
        <taxon>Stenosarchaea group</taxon>
        <taxon>Halobacteria</taxon>
        <taxon>Halobacteriales</taxon>
        <taxon>Haloferacaceae</taxon>
        <taxon>Haloferax</taxon>
    </lineage>
</organism>
<dbReference type="Proteomes" id="UP000443423">
    <property type="component" value="Unassembled WGS sequence"/>
</dbReference>
<sequence length="162" mass="17086">MNRRAILAGVAGLCVSLAGCAADDGDADDEQTTTAKTTEPTPSFPVLVERSLSPESAENCPTEGQATIHTATDGVVPIDGCLWGPTGCSVLRLAAADYDTDSDTASVTTETVEDVSPDEACTQALVALGYRVELRFEYQLPRRVVVVHDDANGTRTVAEREI</sequence>
<accession>A0A6A8G4Y3</accession>
<comment type="caution">
    <text evidence="1">The sequence shown here is derived from an EMBL/GenBank/DDBJ whole genome shotgun (WGS) entry which is preliminary data.</text>
</comment>
<reference evidence="1 2" key="1">
    <citation type="submission" date="2019-11" db="EMBL/GenBank/DDBJ databases">
        <title>Whole genome sequence of Haloferax sp. MBLA0078.</title>
        <authorList>
            <person name="Seo M.-J."/>
            <person name="Cho E.-S."/>
        </authorList>
    </citation>
    <scope>NUCLEOTIDE SEQUENCE [LARGE SCALE GENOMIC DNA]</scope>
    <source>
        <strain evidence="1 2">MBLA0078</strain>
    </source>
</reference>
<dbReference type="PROSITE" id="PS51257">
    <property type="entry name" value="PROKAR_LIPOPROTEIN"/>
    <property type="match status" value="1"/>
</dbReference>
<evidence type="ECO:0008006" key="3">
    <source>
        <dbReference type="Google" id="ProtNLM"/>
    </source>
</evidence>
<proteinExistence type="predicted"/>
<dbReference type="EMBL" id="WKJQ01000001">
    <property type="protein sequence ID" value="MRW96290.1"/>
    <property type="molecule type" value="Genomic_DNA"/>
</dbReference>
<dbReference type="AlphaFoldDB" id="A0A6A8G4Y3"/>
<evidence type="ECO:0000313" key="1">
    <source>
        <dbReference type="EMBL" id="MRW96290.1"/>
    </source>
</evidence>
<evidence type="ECO:0000313" key="2">
    <source>
        <dbReference type="Proteomes" id="UP000443423"/>
    </source>
</evidence>
<protein>
    <recommendedName>
        <fullName evidence="3">Lipoprotein</fullName>
    </recommendedName>
</protein>
<keyword evidence="2" id="KW-1185">Reference proteome</keyword>
<gene>
    <name evidence="1" type="ORF">GJR99_06840</name>
</gene>
<name>A0A6A8G4Y3_9EURY</name>
<dbReference type="RefSeq" id="WP_151110557.1">
    <property type="nucleotide sequence ID" value="NZ_WKJQ01000001.1"/>
</dbReference>